<evidence type="ECO:0000313" key="18">
    <source>
        <dbReference type="Proteomes" id="UP000605676"/>
    </source>
</evidence>
<keyword evidence="4 13" id="KW-0813">Transport</keyword>
<dbReference type="PRINTS" id="PR00701">
    <property type="entry name" value="60KDINNERMP"/>
</dbReference>
<organism evidence="17 18">
    <name type="scientific">Carboxylicivirga marina</name>
    <dbReference type="NCBI Taxonomy" id="2800988"/>
    <lineage>
        <taxon>Bacteria</taxon>
        <taxon>Pseudomonadati</taxon>
        <taxon>Bacteroidota</taxon>
        <taxon>Bacteroidia</taxon>
        <taxon>Marinilabiliales</taxon>
        <taxon>Marinilabiliaceae</taxon>
        <taxon>Carboxylicivirga</taxon>
    </lineage>
</organism>
<evidence type="ECO:0000256" key="8">
    <source>
        <dbReference type="ARBA" id="ARBA00022989"/>
    </source>
</evidence>
<dbReference type="CDD" id="cd20070">
    <property type="entry name" value="5TM_YidC_Alb3"/>
    <property type="match status" value="1"/>
</dbReference>
<keyword evidence="10 13" id="KW-0143">Chaperone</keyword>
<feature type="compositionally biased region" description="Basic residues" evidence="14">
    <location>
        <begin position="584"/>
        <end position="593"/>
    </location>
</feature>
<dbReference type="Pfam" id="PF02096">
    <property type="entry name" value="60KD_IMP"/>
    <property type="match status" value="1"/>
</dbReference>
<dbReference type="PANTHER" id="PTHR12428">
    <property type="entry name" value="OXA1"/>
    <property type="match status" value="1"/>
</dbReference>
<feature type="transmembrane region" description="Helical" evidence="13">
    <location>
        <begin position="442"/>
        <end position="463"/>
    </location>
</feature>
<proteinExistence type="inferred from homology"/>
<evidence type="ECO:0000256" key="1">
    <source>
        <dbReference type="ARBA" id="ARBA00004429"/>
    </source>
</evidence>
<dbReference type="InterPro" id="IPR028053">
    <property type="entry name" value="Membr_insert_YidC_N"/>
</dbReference>
<gene>
    <name evidence="13 17" type="primary">yidC</name>
    <name evidence="17" type="ORF">JIV24_10800</name>
</gene>
<comment type="function">
    <text evidence="13">Required for the insertion and/or proper folding and/or complex formation of integral membrane proteins into the membrane. Involved in integration of membrane proteins that insert both dependently and independently of the Sec translocase complex, as well as at least some lipoproteins. Aids folding of multispanning membrane proteins.</text>
</comment>
<dbReference type="InterPro" id="IPR028055">
    <property type="entry name" value="YidC/Oxa/ALB_C"/>
</dbReference>
<dbReference type="InterPro" id="IPR001708">
    <property type="entry name" value="YidC/ALB3/OXA1/COX18"/>
</dbReference>
<feature type="transmembrane region" description="Helical" evidence="13">
    <location>
        <begin position="371"/>
        <end position="392"/>
    </location>
</feature>
<keyword evidence="6 13" id="KW-0812">Transmembrane</keyword>
<keyword evidence="5 13" id="KW-1003">Cell membrane</keyword>
<reference evidence="17 18" key="1">
    <citation type="submission" date="2021-01" db="EMBL/GenBank/DDBJ databases">
        <title>Carboxyliciviraga sp.nov., isolated from coastal sediments.</title>
        <authorList>
            <person name="Lu D."/>
            <person name="Zhang T."/>
        </authorList>
    </citation>
    <scope>NUCLEOTIDE SEQUENCE [LARGE SCALE GENOMIC DNA]</scope>
    <source>
        <strain evidence="17 18">N1Y132</strain>
    </source>
</reference>
<keyword evidence="7 13" id="KW-0653">Protein transport</keyword>
<dbReference type="NCBIfam" id="TIGR03592">
    <property type="entry name" value="yidC_oxa1_cterm"/>
    <property type="match status" value="1"/>
</dbReference>
<evidence type="ECO:0000259" key="16">
    <source>
        <dbReference type="Pfam" id="PF14849"/>
    </source>
</evidence>
<feature type="transmembrane region" description="Helical" evidence="13">
    <location>
        <begin position="6"/>
        <end position="23"/>
    </location>
</feature>
<evidence type="ECO:0000256" key="2">
    <source>
        <dbReference type="ARBA" id="ARBA00010527"/>
    </source>
</evidence>
<feature type="transmembrane region" description="Helical" evidence="13">
    <location>
        <begin position="489"/>
        <end position="510"/>
    </location>
</feature>
<evidence type="ECO:0000256" key="4">
    <source>
        <dbReference type="ARBA" id="ARBA00022448"/>
    </source>
</evidence>
<keyword evidence="8 13" id="KW-1133">Transmembrane helix</keyword>
<keyword evidence="18" id="KW-1185">Reference proteome</keyword>
<dbReference type="CDD" id="cd19961">
    <property type="entry name" value="EcYidC-like_peri"/>
    <property type="match status" value="1"/>
</dbReference>
<evidence type="ECO:0000256" key="5">
    <source>
        <dbReference type="ARBA" id="ARBA00022475"/>
    </source>
</evidence>
<feature type="domain" description="Membrane insertase YidC/Oxa/ALB C-terminal" evidence="15">
    <location>
        <begin position="372"/>
        <end position="569"/>
    </location>
</feature>
<accession>A0ABS1HJP1</accession>
<keyword evidence="9 13" id="KW-0472">Membrane</keyword>
<feature type="domain" description="Membrane insertase YidC N-terminal" evidence="16">
    <location>
        <begin position="96"/>
        <end position="348"/>
    </location>
</feature>
<comment type="similarity">
    <text evidence="2 13">Belongs to the OXA1/ALB3/YidC family. Type 1 subfamily.</text>
</comment>
<evidence type="ECO:0000256" key="10">
    <source>
        <dbReference type="ARBA" id="ARBA00023186"/>
    </source>
</evidence>
<dbReference type="EMBL" id="JAENRR010000022">
    <property type="protein sequence ID" value="MBK3517820.1"/>
    <property type="molecule type" value="Genomic_DNA"/>
</dbReference>
<evidence type="ECO:0000256" key="6">
    <source>
        <dbReference type="ARBA" id="ARBA00022692"/>
    </source>
</evidence>
<dbReference type="RefSeq" id="WP_200465050.1">
    <property type="nucleotide sequence ID" value="NZ_JAENRR010000022.1"/>
</dbReference>
<evidence type="ECO:0000259" key="15">
    <source>
        <dbReference type="Pfam" id="PF02096"/>
    </source>
</evidence>
<sequence length="614" mass="70330">MDRNSITGIVLITVILGFFWWINKPSEEQQAEQQRRRDSIALVEKVRLEAEAQADAARKVEAEQEVVEKDPATIAAEKASKYGFFASAADGQQSFVTLENNLIKMKISTKGARIYSVELKEYNNHEGNPVVLMHGDQNKFGFYFTHSNRNFHTNNLYFDVASTSSDKADFVVNAEEGQMTFSYTLPDNSYMADFNITTRNMASIMSTNTGSLGIEWNMRMDAQEKAPDFERQRSGVYFKYDQEDVDHINAASSDSEKLSTKVQWVAFKDQFFSSVFISKDNFLSGEVSTEAPEEKSDELIMNAKALVNVPYSGNDNLAFQFYFGPNDFKTLKPFEEEYQLRKLVYLGWGPLRIINLGVIEVFHFFEGFISNYGLIILLLTILIKLLLFPLTYKSYVSTAKMKVLKPQIEEINNKIPKDKAMERQQATMALYRKAGVNPMGGCLPMLLQMPILFAMFQFFPASIELRGEAFLWADDLSSYDSIFQLPFEIPFYGDHVSLFCLLMSITNIVYTRINQEMTQSSQQMPGMKGMMYMMPVMFLFFFNNYASGLSYYYFISTLITIGQTLLIRRFVDEDALLAKLNANKKKPSKKSKFQQRLEDMQKQQAQAGKKGKRK</sequence>
<evidence type="ECO:0000256" key="13">
    <source>
        <dbReference type="HAMAP-Rule" id="MF_01810"/>
    </source>
</evidence>
<dbReference type="PANTHER" id="PTHR12428:SF65">
    <property type="entry name" value="CYTOCHROME C OXIDASE ASSEMBLY PROTEIN COX18, MITOCHONDRIAL"/>
    <property type="match status" value="1"/>
</dbReference>
<dbReference type="InterPro" id="IPR038221">
    <property type="entry name" value="YidC_periplasmic_sf"/>
</dbReference>
<dbReference type="NCBIfam" id="NF002356">
    <property type="entry name" value="PRK01318.2-3"/>
    <property type="match status" value="1"/>
</dbReference>
<feature type="region of interest" description="Disordered" evidence="14">
    <location>
        <begin position="584"/>
        <end position="614"/>
    </location>
</feature>
<dbReference type="HAMAP" id="MF_01810">
    <property type="entry name" value="YidC_type1"/>
    <property type="match status" value="1"/>
</dbReference>
<dbReference type="NCBIfam" id="TIGR03593">
    <property type="entry name" value="yidC_nterm"/>
    <property type="match status" value="1"/>
</dbReference>
<evidence type="ECO:0000256" key="14">
    <source>
        <dbReference type="SAM" id="MobiDB-lite"/>
    </source>
</evidence>
<evidence type="ECO:0000256" key="11">
    <source>
        <dbReference type="ARBA" id="ARBA00033245"/>
    </source>
</evidence>
<dbReference type="InterPro" id="IPR047196">
    <property type="entry name" value="YidC_ALB_C"/>
</dbReference>
<comment type="subcellular location">
    <subcellularLocation>
        <location evidence="1">Cell inner membrane</location>
        <topology evidence="1">Multi-pass membrane protein</topology>
    </subcellularLocation>
    <subcellularLocation>
        <location evidence="13">Cell membrane</location>
        <topology evidence="13">Multi-pass membrane protein</topology>
    </subcellularLocation>
</comment>
<name>A0ABS1HJP1_9BACT</name>
<comment type="caution">
    <text evidence="17">The sequence shown here is derived from an EMBL/GenBank/DDBJ whole genome shotgun (WGS) entry which is preliminary data.</text>
</comment>
<comment type="subunit">
    <text evidence="13">Interacts with the Sec translocase complex via SecD. Specifically interacts with transmembrane segments of nascent integral membrane proteins during membrane integration.</text>
</comment>
<dbReference type="Gene3D" id="2.70.98.90">
    <property type="match status" value="1"/>
</dbReference>
<evidence type="ECO:0000313" key="17">
    <source>
        <dbReference type="EMBL" id="MBK3517820.1"/>
    </source>
</evidence>
<protein>
    <recommendedName>
        <fullName evidence="3 13">Membrane protein insertase YidC</fullName>
    </recommendedName>
    <alternativeName>
        <fullName evidence="12 13">Foldase YidC</fullName>
    </alternativeName>
    <alternativeName>
        <fullName evidence="11 13">Membrane integrase YidC</fullName>
    </alternativeName>
    <alternativeName>
        <fullName evidence="13">Membrane protein YidC</fullName>
    </alternativeName>
</protein>
<evidence type="ECO:0000256" key="7">
    <source>
        <dbReference type="ARBA" id="ARBA00022927"/>
    </source>
</evidence>
<dbReference type="Pfam" id="PF14849">
    <property type="entry name" value="YidC_periplas"/>
    <property type="match status" value="1"/>
</dbReference>
<evidence type="ECO:0000256" key="9">
    <source>
        <dbReference type="ARBA" id="ARBA00023136"/>
    </source>
</evidence>
<feature type="transmembrane region" description="Helical" evidence="13">
    <location>
        <begin position="530"/>
        <end position="546"/>
    </location>
</feature>
<evidence type="ECO:0000256" key="3">
    <source>
        <dbReference type="ARBA" id="ARBA00015325"/>
    </source>
</evidence>
<dbReference type="InterPro" id="IPR019998">
    <property type="entry name" value="Membr_insert_YidC"/>
</dbReference>
<evidence type="ECO:0000256" key="12">
    <source>
        <dbReference type="ARBA" id="ARBA00033342"/>
    </source>
</evidence>
<dbReference type="Proteomes" id="UP000605676">
    <property type="component" value="Unassembled WGS sequence"/>
</dbReference>